<evidence type="ECO:0000313" key="2">
    <source>
        <dbReference type="Proteomes" id="UP000425344"/>
    </source>
</evidence>
<evidence type="ECO:0000313" key="1">
    <source>
        <dbReference type="EMBL" id="QBQ72688.1"/>
    </source>
</evidence>
<protein>
    <submittedName>
        <fullName evidence="1">Uncharacterized protein</fullName>
    </submittedName>
</protein>
<sequence>MFDLDSKIRALAENYGIELLLEQNEISARLVIEFLVDENLLDLDDYFNLDAEMAEWKRIEE</sequence>
<accession>A0A646QWA5</accession>
<gene>
    <name evidence="1" type="ORF">CRP5_gp22</name>
</gene>
<dbReference type="EMBL" id="MK613347">
    <property type="protein sequence ID" value="QBQ72688.1"/>
    <property type="molecule type" value="Genomic_DNA"/>
</dbReference>
<organism evidence="1 2">
    <name type="scientific">Roseobacter phage CRP-5</name>
    <dbReference type="NCBI Taxonomy" id="2559284"/>
    <lineage>
        <taxon>Viruses</taxon>
        <taxon>Duplodnaviria</taxon>
        <taxon>Heunggongvirae</taxon>
        <taxon>Uroviricota</taxon>
        <taxon>Caudoviricetes</taxon>
        <taxon>Zobellviridae</taxon>
        <taxon>Cobavirinae</taxon>
        <taxon>Veravirus</taxon>
    </lineage>
</organism>
<reference evidence="1 2" key="1">
    <citation type="journal article" date="2019" name="mSystems">
        <title>Diverse, abundant and novel viruses infecting the marine abundant Roseobacter RCA lineage.</title>
        <authorList>
            <person name="Zhang Z.F."/>
            <person name="Chen F."/>
            <person name="Chu X."/>
            <person name="Zhang H."/>
            <person name="Luo H.W."/>
            <person name="Zhai Z.Q."/>
            <person name="Yang M.Y."/>
            <person name="Zhao Y.L."/>
        </authorList>
    </citation>
    <scope>NUCLEOTIDE SEQUENCE [LARGE SCALE GENOMIC DNA]</scope>
</reference>
<dbReference type="Proteomes" id="UP000425344">
    <property type="component" value="Segment"/>
</dbReference>
<proteinExistence type="predicted"/>
<name>A0A646QWA5_9CAUD</name>